<keyword evidence="17" id="KW-0464">Manganese</keyword>
<evidence type="ECO:0000256" key="19">
    <source>
        <dbReference type="ARBA" id="ARBA00041226"/>
    </source>
</evidence>
<evidence type="ECO:0000313" key="26">
    <source>
        <dbReference type="Proteomes" id="UP000594260"/>
    </source>
</evidence>
<dbReference type="EC" id="2.4.1.122" evidence="6"/>
<dbReference type="GO" id="GO:0030145">
    <property type="term" value="F:manganese ion binding"/>
    <property type="evidence" value="ECO:0007669"/>
    <property type="project" value="UniProtKB-ARBA"/>
</dbReference>
<dbReference type="Proteomes" id="UP000594260">
    <property type="component" value="Unplaced"/>
</dbReference>
<dbReference type="RefSeq" id="XP_022656032.1">
    <property type="nucleotide sequence ID" value="XM_022800297.1"/>
</dbReference>
<dbReference type="FunFam" id="3.90.550.50:FF:000017">
    <property type="entry name" value="Glycoprotein-N-acetylgalactosamine 3-beta-galactosyltransferase 1"/>
    <property type="match status" value="1"/>
</dbReference>
<reference evidence="25" key="1">
    <citation type="submission" date="2021-01" db="UniProtKB">
        <authorList>
            <consortium name="EnsemblMetazoa"/>
        </authorList>
    </citation>
    <scope>IDENTIFICATION</scope>
</reference>
<evidence type="ECO:0000256" key="7">
    <source>
        <dbReference type="ARBA" id="ARBA00022676"/>
    </source>
</evidence>
<dbReference type="EnsemblMetazoa" id="XM_022800297">
    <property type="protein sequence ID" value="XP_022656032"/>
    <property type="gene ID" value="LOC111248263"/>
</dbReference>
<dbReference type="RefSeq" id="XP_022656034.1">
    <property type="nucleotide sequence ID" value="XM_022800299.1"/>
</dbReference>
<dbReference type="RefSeq" id="XP_022656035.1">
    <property type="nucleotide sequence ID" value="XM_022800300.1"/>
</dbReference>
<dbReference type="OMA" id="AKSHAWN"/>
<dbReference type="InParanoid" id="A0A7M7JS05"/>
<keyword evidence="14 23" id="KW-0472">Membrane</keyword>
<comment type="cofactor">
    <cofactor evidence="1">
        <name>Mn(2+)</name>
        <dbReference type="ChEBI" id="CHEBI:29035"/>
    </cofactor>
</comment>
<comment type="pathway">
    <text evidence="3">Protein modification; protein glycosylation.</text>
</comment>
<keyword evidence="16" id="KW-0325">Glycoprotein</keyword>
<dbReference type="EnsemblMetazoa" id="XM_022800298">
    <property type="protein sequence ID" value="XP_022656033"/>
    <property type="gene ID" value="LOC111248263"/>
</dbReference>
<dbReference type="PANTHER" id="PTHR23033">
    <property type="entry name" value="BETA1,3-GALACTOSYLTRANSFERASE"/>
    <property type="match status" value="1"/>
</dbReference>
<dbReference type="EnsemblMetazoa" id="XM_022800299">
    <property type="protein sequence ID" value="XP_022656034"/>
    <property type="gene ID" value="LOC111248263"/>
</dbReference>
<dbReference type="GO" id="GO:0000166">
    <property type="term" value="F:nucleotide binding"/>
    <property type="evidence" value="ECO:0007669"/>
    <property type="project" value="UniProtKB-KW"/>
</dbReference>
<name>A0A7M7JS05_VARDE</name>
<dbReference type="Pfam" id="PF02434">
    <property type="entry name" value="Fringe"/>
    <property type="match status" value="1"/>
</dbReference>
<evidence type="ECO:0000256" key="20">
    <source>
        <dbReference type="ARBA" id="ARBA00042009"/>
    </source>
</evidence>
<dbReference type="RefSeq" id="XP_022656031.1">
    <property type="nucleotide sequence ID" value="XM_022800296.1"/>
</dbReference>
<sequence>MLGSNISQLAIVEQLRSRYTKPARQKMIQIKDVAYSRWRPPIRGTLPSFIIGTVVGFSMAMFIIMVMEKPMQPISYGRFLQLQQAMLQHQNGPHHDDYEDAELLPGEDVKTQNFHDHKQTYSDDLSEKVRVLCWVMTNPKTHSSKARHVQLTWGKRCNILLFMSSQKDNNLTNVVALKMDAEDREHLWQKTKLAFEYVHKHYRDMADWFLKADDDTYVIVENLRYFLSRQNTTNPVYFGHKFKRHVKEGYMSGGAGYVLSKEALDRFAEGHKDACRKDPGGAEDVNMGECLAKLGVEAGNSRDQFGGERFLPLSAPAHLTDGLPSWFWSYTAYKQNGGEKSISDSVISFHYTESTMMHVIDFMLYHIRPYGVYAWYEKEQIKNEPNRPFDKESY</sequence>
<feature type="domain" description="Fringe-like glycosyltransferase" evidence="24">
    <location>
        <begin position="131"/>
        <end position="299"/>
    </location>
</feature>
<evidence type="ECO:0000256" key="21">
    <source>
        <dbReference type="ARBA" id="ARBA00043065"/>
    </source>
</evidence>
<keyword evidence="8" id="KW-0808">Transferase</keyword>
<evidence type="ECO:0000256" key="16">
    <source>
        <dbReference type="ARBA" id="ARBA00023180"/>
    </source>
</evidence>
<evidence type="ECO:0000256" key="5">
    <source>
        <dbReference type="ARBA" id="ARBA00011748"/>
    </source>
</evidence>
<keyword evidence="10" id="KW-0479">Metal-binding</keyword>
<dbReference type="GO" id="GO:0016020">
    <property type="term" value="C:membrane"/>
    <property type="evidence" value="ECO:0007669"/>
    <property type="project" value="UniProtKB-SubCell"/>
</dbReference>
<comment type="subunit">
    <text evidence="5">Homodimer; disulfide-linked.</text>
</comment>
<feature type="transmembrane region" description="Helical" evidence="23">
    <location>
        <begin position="46"/>
        <end position="66"/>
    </location>
</feature>
<dbReference type="PANTHER" id="PTHR23033:SF14">
    <property type="entry name" value="GLYCOPROTEIN-N-ACETYLGALACTOSAMINE 3-BETA-GALACTOSYLTRANSFERASE 1-RELATED"/>
    <property type="match status" value="1"/>
</dbReference>
<evidence type="ECO:0000256" key="6">
    <source>
        <dbReference type="ARBA" id="ARBA00012557"/>
    </source>
</evidence>
<evidence type="ECO:0000256" key="17">
    <source>
        <dbReference type="ARBA" id="ARBA00023211"/>
    </source>
</evidence>
<evidence type="ECO:0000256" key="18">
    <source>
        <dbReference type="ARBA" id="ARBA00040898"/>
    </source>
</evidence>
<keyword evidence="12" id="KW-0735">Signal-anchor</keyword>
<evidence type="ECO:0000256" key="11">
    <source>
        <dbReference type="ARBA" id="ARBA00022741"/>
    </source>
</evidence>
<evidence type="ECO:0000256" key="13">
    <source>
        <dbReference type="ARBA" id="ARBA00022989"/>
    </source>
</evidence>
<comment type="function">
    <text evidence="22">Glycosyltransferase that generates the core 1 O-glycan Gal-beta1-3GalNAc-alpha1-Ser/Thr (T antigen), which is a precursor for many extended O-glycans in glycoproteins.</text>
</comment>
<evidence type="ECO:0000256" key="14">
    <source>
        <dbReference type="ARBA" id="ARBA00023136"/>
    </source>
</evidence>
<dbReference type="UniPathway" id="UPA00378"/>
<proteinExistence type="inferred from homology"/>
<evidence type="ECO:0000256" key="4">
    <source>
        <dbReference type="ARBA" id="ARBA00006462"/>
    </source>
</evidence>
<dbReference type="EnsemblMetazoa" id="XM_022800300">
    <property type="protein sequence ID" value="XP_022656035"/>
    <property type="gene ID" value="LOC111248263"/>
</dbReference>
<evidence type="ECO:0000256" key="8">
    <source>
        <dbReference type="ARBA" id="ARBA00022679"/>
    </source>
</evidence>
<keyword evidence="11" id="KW-0547">Nucleotide-binding</keyword>
<keyword evidence="7" id="KW-0328">Glycosyltransferase</keyword>
<dbReference type="GeneID" id="111248263"/>
<keyword evidence="15" id="KW-1015">Disulfide bond</keyword>
<evidence type="ECO:0000256" key="2">
    <source>
        <dbReference type="ARBA" id="ARBA00004606"/>
    </source>
</evidence>
<dbReference type="GO" id="GO:0016263">
    <property type="term" value="F:glycoprotein-N-acetylgalactosamine 3-beta-galactosyltransferase activity"/>
    <property type="evidence" value="ECO:0007669"/>
    <property type="project" value="UniProtKB-EC"/>
</dbReference>
<evidence type="ECO:0000256" key="9">
    <source>
        <dbReference type="ARBA" id="ARBA00022692"/>
    </source>
</evidence>
<dbReference type="KEGG" id="vde:111248263"/>
<comment type="subcellular location">
    <subcellularLocation>
        <location evidence="2">Membrane</location>
        <topology evidence="2">Single-pass type II membrane protein</topology>
    </subcellularLocation>
</comment>
<dbReference type="Gene3D" id="3.90.550.50">
    <property type="match status" value="1"/>
</dbReference>
<evidence type="ECO:0000313" key="25">
    <source>
        <dbReference type="EnsemblMetazoa" id="XP_022656034"/>
    </source>
</evidence>
<dbReference type="OrthoDB" id="414175at2759"/>
<protein>
    <recommendedName>
        <fullName evidence="18">Glycoprotein-N-acetylgalactosamine 3-beta-galactosyltransferase 1</fullName>
        <ecNumber evidence="6">2.4.1.122</ecNumber>
    </recommendedName>
    <alternativeName>
        <fullName evidence="20">Core 1 O-glycan T-synthase</fullName>
    </alternativeName>
    <alternativeName>
        <fullName evidence="21">Core 1 UDP-galactose:N-acetylgalactosamine-alpha-R beta 1,3-galactosyltransferase 1</fullName>
    </alternativeName>
    <alternativeName>
        <fullName evidence="19">Core 1 beta1,3-galactosyltransferase 1</fullName>
    </alternativeName>
</protein>
<evidence type="ECO:0000256" key="12">
    <source>
        <dbReference type="ARBA" id="ARBA00022968"/>
    </source>
</evidence>
<evidence type="ECO:0000256" key="10">
    <source>
        <dbReference type="ARBA" id="ARBA00022723"/>
    </source>
</evidence>
<evidence type="ECO:0000256" key="1">
    <source>
        <dbReference type="ARBA" id="ARBA00001936"/>
    </source>
</evidence>
<evidence type="ECO:0000256" key="22">
    <source>
        <dbReference type="ARBA" id="ARBA00059245"/>
    </source>
</evidence>
<dbReference type="InterPro" id="IPR026050">
    <property type="entry name" value="C1GALT1/C1GALT1_chp1"/>
</dbReference>
<evidence type="ECO:0000256" key="3">
    <source>
        <dbReference type="ARBA" id="ARBA00004922"/>
    </source>
</evidence>
<accession>A0A7M7JS05</accession>
<dbReference type="RefSeq" id="XP_022656033.1">
    <property type="nucleotide sequence ID" value="XM_022800298.1"/>
</dbReference>
<dbReference type="EnsemblMetazoa" id="XM_022800296">
    <property type="protein sequence ID" value="XP_022656031"/>
    <property type="gene ID" value="LOC111248263"/>
</dbReference>
<comment type="similarity">
    <text evidence="4">Belongs to the glycosyltransferase 31 family. Beta3-Gal-T subfamily.</text>
</comment>
<keyword evidence="13 23" id="KW-1133">Transmembrane helix</keyword>
<dbReference type="AlphaFoldDB" id="A0A7M7JS05"/>
<keyword evidence="26" id="KW-1185">Reference proteome</keyword>
<organism evidence="25 26">
    <name type="scientific">Varroa destructor</name>
    <name type="common">Honeybee mite</name>
    <dbReference type="NCBI Taxonomy" id="109461"/>
    <lineage>
        <taxon>Eukaryota</taxon>
        <taxon>Metazoa</taxon>
        <taxon>Ecdysozoa</taxon>
        <taxon>Arthropoda</taxon>
        <taxon>Chelicerata</taxon>
        <taxon>Arachnida</taxon>
        <taxon>Acari</taxon>
        <taxon>Parasitiformes</taxon>
        <taxon>Mesostigmata</taxon>
        <taxon>Gamasina</taxon>
        <taxon>Dermanyssoidea</taxon>
        <taxon>Varroidae</taxon>
        <taxon>Varroa</taxon>
    </lineage>
</organism>
<evidence type="ECO:0000259" key="24">
    <source>
        <dbReference type="Pfam" id="PF02434"/>
    </source>
</evidence>
<dbReference type="InterPro" id="IPR003378">
    <property type="entry name" value="Fringe-like_glycosylTrfase"/>
</dbReference>
<keyword evidence="9 23" id="KW-0812">Transmembrane</keyword>
<evidence type="ECO:0000256" key="23">
    <source>
        <dbReference type="SAM" id="Phobius"/>
    </source>
</evidence>
<evidence type="ECO:0000256" key="15">
    <source>
        <dbReference type="ARBA" id="ARBA00023157"/>
    </source>
</evidence>